<evidence type="ECO:0000259" key="16">
    <source>
        <dbReference type="PROSITE" id="PS51309"/>
    </source>
</evidence>
<accession>A0A9W8M2X1</accession>
<feature type="domain" description="PABC" evidence="16">
    <location>
        <begin position="551"/>
        <end position="628"/>
    </location>
</feature>
<dbReference type="SUPFAM" id="SSF63570">
    <property type="entry name" value="PABC (PABP) domain"/>
    <property type="match status" value="1"/>
</dbReference>
<keyword evidence="7" id="KW-0677">Repeat</keyword>
<dbReference type="EMBL" id="JANBUY010000126">
    <property type="protein sequence ID" value="KAJ2863343.1"/>
    <property type="molecule type" value="Genomic_DNA"/>
</dbReference>
<dbReference type="GO" id="GO:0006397">
    <property type="term" value="P:mRNA processing"/>
    <property type="evidence" value="ECO:0007669"/>
    <property type="project" value="UniProtKB-KW"/>
</dbReference>
<evidence type="ECO:0000313" key="18">
    <source>
        <dbReference type="Proteomes" id="UP001140074"/>
    </source>
</evidence>
<dbReference type="GO" id="GO:0051028">
    <property type="term" value="P:mRNA transport"/>
    <property type="evidence" value="ECO:0007669"/>
    <property type="project" value="UniProtKB-KW"/>
</dbReference>
<dbReference type="CDD" id="cd12378">
    <property type="entry name" value="RRM1_I_PABPs"/>
    <property type="match status" value="1"/>
</dbReference>
<feature type="compositionally biased region" description="Gly residues" evidence="14">
    <location>
        <begin position="501"/>
        <end position="514"/>
    </location>
</feature>
<evidence type="ECO:0000256" key="11">
    <source>
        <dbReference type="ARBA" id="ARBA00023242"/>
    </source>
</evidence>
<evidence type="ECO:0000256" key="1">
    <source>
        <dbReference type="ARBA" id="ARBA00004123"/>
    </source>
</evidence>
<evidence type="ECO:0000256" key="9">
    <source>
        <dbReference type="ARBA" id="ARBA00022845"/>
    </source>
</evidence>
<evidence type="ECO:0000256" key="6">
    <source>
        <dbReference type="ARBA" id="ARBA00022664"/>
    </source>
</evidence>
<comment type="function">
    <text evidence="13">Binds the poly(A) tail of mRNA.</text>
</comment>
<comment type="caution">
    <text evidence="17">The sequence shown here is derived from an EMBL/GenBank/DDBJ whole genome shotgun (WGS) entry which is preliminary data.</text>
</comment>
<keyword evidence="18" id="KW-1185">Reference proteome</keyword>
<dbReference type="InterPro" id="IPR003954">
    <property type="entry name" value="RRM_euk-type"/>
</dbReference>
<keyword evidence="9" id="KW-0810">Translation regulation</keyword>
<keyword evidence="5 13" id="KW-0963">Cytoplasm</keyword>
<evidence type="ECO:0000313" key="17">
    <source>
        <dbReference type="EMBL" id="KAJ2863343.1"/>
    </source>
</evidence>
<dbReference type="CDD" id="cd12381">
    <property type="entry name" value="RRM4_I_PABPs"/>
    <property type="match status" value="1"/>
</dbReference>
<dbReference type="PROSITE" id="PS50102">
    <property type="entry name" value="RRM"/>
    <property type="match status" value="4"/>
</dbReference>
<dbReference type="InterPro" id="IPR045305">
    <property type="entry name" value="RRM2_I_PABPs"/>
</dbReference>
<keyword evidence="11" id="KW-0539">Nucleus</keyword>
<dbReference type="SMART" id="SM00361">
    <property type="entry name" value="RRM_1"/>
    <property type="match status" value="2"/>
</dbReference>
<keyword evidence="4" id="KW-0813">Transport</keyword>
<feature type="region of interest" description="Disordered" evidence="14">
    <location>
        <begin position="1"/>
        <end position="39"/>
    </location>
</feature>
<dbReference type="InterPro" id="IPR000504">
    <property type="entry name" value="RRM_dom"/>
</dbReference>
<name>A0A9W8M2X1_9FUNG</name>
<dbReference type="CDD" id="cd12379">
    <property type="entry name" value="RRM2_I_PABPs"/>
    <property type="match status" value="1"/>
</dbReference>
<dbReference type="Pfam" id="PF00076">
    <property type="entry name" value="RRM_1"/>
    <property type="match status" value="4"/>
</dbReference>
<evidence type="ECO:0000256" key="3">
    <source>
        <dbReference type="ARBA" id="ARBA00008557"/>
    </source>
</evidence>
<dbReference type="Gene3D" id="1.10.1900.10">
    <property type="entry name" value="c-terminal domain of poly(a) binding protein"/>
    <property type="match status" value="1"/>
</dbReference>
<keyword evidence="6" id="KW-0507">mRNA processing</keyword>
<feature type="region of interest" description="Disordered" evidence="14">
    <location>
        <begin position="486"/>
        <end position="544"/>
    </location>
</feature>
<dbReference type="Gene3D" id="3.30.70.330">
    <property type="match status" value="4"/>
</dbReference>
<evidence type="ECO:0000256" key="4">
    <source>
        <dbReference type="ARBA" id="ARBA00022448"/>
    </source>
</evidence>
<dbReference type="FunFam" id="3.30.70.330:FF:000091">
    <property type="entry name" value="Polyadenylate-binding protein"/>
    <property type="match status" value="1"/>
</dbReference>
<evidence type="ECO:0000259" key="15">
    <source>
        <dbReference type="PROSITE" id="PS50102"/>
    </source>
</evidence>
<evidence type="ECO:0000256" key="14">
    <source>
        <dbReference type="SAM" id="MobiDB-lite"/>
    </source>
</evidence>
<feature type="domain" description="RRM" evidence="15">
    <location>
        <begin position="332"/>
        <end position="409"/>
    </location>
</feature>
<dbReference type="FunFam" id="3.30.70.330:FF:000003">
    <property type="entry name" value="Polyadenylate-binding protein"/>
    <property type="match status" value="1"/>
</dbReference>
<evidence type="ECO:0000256" key="10">
    <source>
        <dbReference type="ARBA" id="ARBA00022884"/>
    </source>
</evidence>
<evidence type="ECO:0000256" key="8">
    <source>
        <dbReference type="ARBA" id="ARBA00022816"/>
    </source>
</evidence>
<dbReference type="GO" id="GO:0005634">
    <property type="term" value="C:nucleus"/>
    <property type="evidence" value="ECO:0007669"/>
    <property type="project" value="UniProtKB-SubCell"/>
</dbReference>
<dbReference type="InterPro" id="IPR034364">
    <property type="entry name" value="PABP_RRM1"/>
</dbReference>
<dbReference type="InterPro" id="IPR035979">
    <property type="entry name" value="RBD_domain_sf"/>
</dbReference>
<dbReference type="Proteomes" id="UP001140074">
    <property type="component" value="Unassembled WGS sequence"/>
</dbReference>
<evidence type="ECO:0000256" key="5">
    <source>
        <dbReference type="ARBA" id="ARBA00022490"/>
    </source>
</evidence>
<protein>
    <recommendedName>
        <fullName evidence="13">Polyadenylate-binding protein</fullName>
        <shortName evidence="13">PABP</shortName>
    </recommendedName>
</protein>
<dbReference type="InterPro" id="IPR036053">
    <property type="entry name" value="PABP-dom"/>
</dbReference>
<sequence length="632" mass="69246">MSSDAASTVAATVPPVEAPVAQSTEQSSTALATAGDSSSNGNAPFSNLSLYVGELDASVTEAMLYELFKMVGSVASIRVCRDAITRRSLGYAYVNFHNHNDCVTALQTLNYTEIKGRPCRIMWSQRDPSQRKSGSGNIFIKNLDPSIDNKALHDTFAAFGNVLSCKVALGPQGNSLGYGFVHYETREAADQAIANVNGMLLNDIKVFVGHHVGRAERVERTKGQRAQFTNVYVKNLDTEVDDAALNELFSAYGVITSALVQRDDDSKSRGFGFVNFEDHEAARKAVEELHETEFRGQKLFVSRAQKKIERNEELRTQYEQAKLEKLSKYQGVNLYIKNFDEDIDDDKLRQEFAPYGVITSAKVMHNEKGESRGFGFVCFTAPEEANKAITEMNGRILGSKPLYVALAQRRDQRRQQIEATKRQWQTATAPMNAPVYGAPMYYPPGYAPPRGAYPAPRPVRWQGAQPPVPGQFPMPGQYPVPQYPVPANARPARPRNPRQTGGRGGYAARGGRGAGYRANPRTAQQVPTQPQDAPLADAPTSDSKQVAVPDVAKVTAAVLAADSEDDEKQILGEALYPCIAAFNDEKAGKITGMLLEMDNSELLNLLEDTLALEEKVNEAIKVLNEVGPEDAE</sequence>
<proteinExistence type="inferred from homology"/>
<comment type="similarity">
    <text evidence="3 13">Belongs to the polyadenylate-binding protein type-1 family.</text>
</comment>
<comment type="subcellular location">
    <subcellularLocation>
        <location evidence="2 13">Cytoplasm</location>
    </subcellularLocation>
    <subcellularLocation>
        <location evidence="1">Nucleus</location>
    </subcellularLocation>
</comment>
<dbReference type="PANTHER" id="PTHR24012">
    <property type="entry name" value="RNA BINDING PROTEIN"/>
    <property type="match status" value="1"/>
</dbReference>
<dbReference type="GO" id="GO:0005737">
    <property type="term" value="C:cytoplasm"/>
    <property type="evidence" value="ECO:0007669"/>
    <property type="project" value="UniProtKB-SubCell"/>
</dbReference>
<evidence type="ECO:0000256" key="12">
    <source>
        <dbReference type="PROSITE-ProRule" id="PRU00176"/>
    </source>
</evidence>
<dbReference type="InterPro" id="IPR006515">
    <property type="entry name" value="PABP_1234"/>
</dbReference>
<dbReference type="SMART" id="SM00360">
    <property type="entry name" value="RRM"/>
    <property type="match status" value="4"/>
</dbReference>
<dbReference type="FunFam" id="3.30.70.330:FF:000648">
    <property type="entry name" value="Polyadenylate-binding protein"/>
    <property type="match status" value="1"/>
</dbReference>
<gene>
    <name evidence="17" type="primary">PAB1</name>
    <name evidence="17" type="ORF">GGH94_003659</name>
</gene>
<dbReference type="FunFam" id="3.30.70.330:FF:000520">
    <property type="entry name" value="Polyadenylate-binding protein"/>
    <property type="match status" value="1"/>
</dbReference>
<feature type="domain" description="RRM" evidence="15">
    <location>
        <begin position="48"/>
        <end position="126"/>
    </location>
</feature>
<dbReference type="PROSITE" id="PS51309">
    <property type="entry name" value="PABC"/>
    <property type="match status" value="1"/>
</dbReference>
<feature type="domain" description="RRM" evidence="15">
    <location>
        <begin position="136"/>
        <end position="223"/>
    </location>
</feature>
<evidence type="ECO:0000256" key="7">
    <source>
        <dbReference type="ARBA" id="ARBA00022737"/>
    </source>
</evidence>
<feature type="domain" description="RRM" evidence="15">
    <location>
        <begin position="229"/>
        <end position="306"/>
    </location>
</feature>
<feature type="compositionally biased region" description="Low complexity" evidence="14">
    <location>
        <begin position="1"/>
        <end position="21"/>
    </location>
</feature>
<reference evidence="17" key="1">
    <citation type="submission" date="2022-07" db="EMBL/GenBank/DDBJ databases">
        <title>Phylogenomic reconstructions and comparative analyses of Kickxellomycotina fungi.</title>
        <authorList>
            <person name="Reynolds N.K."/>
            <person name="Stajich J.E."/>
            <person name="Barry K."/>
            <person name="Grigoriev I.V."/>
            <person name="Crous P."/>
            <person name="Smith M.E."/>
        </authorList>
    </citation>
    <scope>NUCLEOTIDE SEQUENCE</scope>
    <source>
        <strain evidence="17">RSA 476</strain>
    </source>
</reference>
<dbReference type="CDD" id="cd12380">
    <property type="entry name" value="RRM3_I_PABPs"/>
    <property type="match status" value="1"/>
</dbReference>
<dbReference type="GO" id="GO:0006417">
    <property type="term" value="P:regulation of translation"/>
    <property type="evidence" value="ECO:0007669"/>
    <property type="project" value="UniProtKB-KW"/>
</dbReference>
<dbReference type="Pfam" id="PF00658">
    <property type="entry name" value="MLLE"/>
    <property type="match status" value="1"/>
</dbReference>
<feature type="compositionally biased region" description="Polar residues" evidence="14">
    <location>
        <begin position="521"/>
        <end position="531"/>
    </location>
</feature>
<keyword evidence="8" id="KW-0509">mRNA transport</keyword>
<dbReference type="NCBIfam" id="TIGR01628">
    <property type="entry name" value="PABP-1234"/>
    <property type="match status" value="1"/>
</dbReference>
<dbReference type="InterPro" id="IPR012677">
    <property type="entry name" value="Nucleotide-bd_a/b_plait_sf"/>
</dbReference>
<dbReference type="SUPFAM" id="SSF54928">
    <property type="entry name" value="RNA-binding domain, RBD"/>
    <property type="match status" value="2"/>
</dbReference>
<feature type="compositionally biased region" description="Polar residues" evidence="14">
    <location>
        <begin position="22"/>
        <end position="39"/>
    </location>
</feature>
<evidence type="ECO:0000256" key="2">
    <source>
        <dbReference type="ARBA" id="ARBA00004496"/>
    </source>
</evidence>
<dbReference type="GO" id="GO:0003723">
    <property type="term" value="F:RNA binding"/>
    <property type="evidence" value="ECO:0007669"/>
    <property type="project" value="UniProtKB-UniRule"/>
</dbReference>
<dbReference type="AlphaFoldDB" id="A0A9W8M2X1"/>
<dbReference type="SMART" id="SM00517">
    <property type="entry name" value="PolyA"/>
    <property type="match status" value="1"/>
</dbReference>
<organism evidence="17 18">
    <name type="scientific">Coemansia aciculifera</name>
    <dbReference type="NCBI Taxonomy" id="417176"/>
    <lineage>
        <taxon>Eukaryota</taxon>
        <taxon>Fungi</taxon>
        <taxon>Fungi incertae sedis</taxon>
        <taxon>Zoopagomycota</taxon>
        <taxon>Kickxellomycotina</taxon>
        <taxon>Kickxellomycetes</taxon>
        <taxon>Kickxellales</taxon>
        <taxon>Kickxellaceae</taxon>
        <taxon>Coemansia</taxon>
    </lineage>
</organism>
<evidence type="ECO:0000256" key="13">
    <source>
        <dbReference type="RuleBase" id="RU362004"/>
    </source>
</evidence>
<dbReference type="InterPro" id="IPR002004">
    <property type="entry name" value="PABP_HYD_C"/>
</dbReference>
<keyword evidence="10 12" id="KW-0694">RNA-binding</keyword>